<sequence length="818" mass="85356">MDTATTLHRMGSPAGPGHARFIGRVGALAVALGIGIAVANNPAICLADTGAGTGTSVSSADNPSSATKPKPEKPAKKTKSPKRQKNPPATTPDKPVDHDAPKPGGTDAAGQQPAATNPGDPAAATNPTPKKSWQNQRRSRTTKPGASVTPSAAETTKTSPKTSSAPISTAAVTAPKPAAPQAPSVASAATTVSSALSAAATRINTLTATTQPVSTVATGGNFVTHVVSSLLGAIGLVPQAGTSPAAPPQAPVLWTLFSWIRREIGNTFFNAAPIINYKQTETSQTFGGVIKGDLKATDANGDKLTYTVDRGPTKGAVTVRPDGTFTYTPSDALAFTGGTDSFTVTVDDRPGNPFHINLLKLFQPNAGATTTETVTVTVKPTSPLGTADQIALEQKAQEIVNTPQVQAAIEALKQAWLAHAQQRFGLVGGVDAENLALLDQAAREQALNAAMTVVNNDPDNPLVMAVDMRGHSWYGIDTPGSRFIYDNPDTIYRTIPVRSDSTYVISGKYLGGIPVDGNFGVYADISDAKPIGNLLAQNLVVNADGTFTITVDGNPTQPGQTNHIYLPPDAQQIFVRYTMADWNTESAPSLTVTRTSGPAGSRAESFEEMVAHTTDILANFGTSEHNTALDIVTLNLQTGQLKPPNSLTQPFNFPGTLVSQKQSLGYFQLADNQALVITINPGNAGYFVVPVTNDWELSPGDGTAQTSLNNAQSIANPDGTYTLVISPDDPGVANWVSTGGLNQGTLYIRFQDLDATSSAVPMIVSQQVVTLDQLGTVLPDGTKYVTDAERAAQLAARLDGYNDRFGPYPQITTGAQSV</sequence>
<accession>A0A4R5WED4</accession>
<evidence type="ECO:0000256" key="2">
    <source>
        <dbReference type="SAM" id="Phobius"/>
    </source>
</evidence>
<dbReference type="EMBL" id="SDLO01000011">
    <property type="protein sequence ID" value="TDK88288.1"/>
    <property type="molecule type" value="Genomic_DNA"/>
</dbReference>
<keyword evidence="2" id="KW-0812">Transmembrane</keyword>
<protein>
    <submittedName>
        <fullName evidence="4">DUF1214 domain-containing protein</fullName>
    </submittedName>
</protein>
<dbReference type="InterPro" id="IPR010621">
    <property type="entry name" value="DUF1214"/>
</dbReference>
<dbReference type="Proteomes" id="UP000294929">
    <property type="component" value="Unassembled WGS sequence"/>
</dbReference>
<organism evidence="4 5">
    <name type="scientific">Mycolicibacterium mucogenicum</name>
    <name type="common">Mycobacterium mucogenicum</name>
    <dbReference type="NCBI Taxonomy" id="56689"/>
    <lineage>
        <taxon>Bacteria</taxon>
        <taxon>Bacillati</taxon>
        <taxon>Actinomycetota</taxon>
        <taxon>Actinomycetes</taxon>
        <taxon>Mycobacteriales</taxon>
        <taxon>Mycobacteriaceae</taxon>
        <taxon>Mycolicibacterium</taxon>
    </lineage>
</organism>
<dbReference type="RefSeq" id="WP_133427174.1">
    <property type="nucleotide sequence ID" value="NZ_SDLO01000011.1"/>
</dbReference>
<dbReference type="Pfam" id="PF17963">
    <property type="entry name" value="Big_9"/>
    <property type="match status" value="1"/>
</dbReference>
<feature type="domain" description="DUF1214" evidence="3">
    <location>
        <begin position="706"/>
        <end position="750"/>
    </location>
</feature>
<feature type="compositionally biased region" description="Basic residues" evidence="1">
    <location>
        <begin position="76"/>
        <end position="85"/>
    </location>
</feature>
<name>A0A4R5WED4_MYCMU</name>
<feature type="compositionally biased region" description="Low complexity" evidence="1">
    <location>
        <begin position="151"/>
        <end position="181"/>
    </location>
</feature>
<evidence type="ECO:0000256" key="1">
    <source>
        <dbReference type="SAM" id="MobiDB-lite"/>
    </source>
</evidence>
<keyword evidence="2" id="KW-1133">Transmembrane helix</keyword>
<feature type="region of interest" description="Disordered" evidence="1">
    <location>
        <begin position="51"/>
        <end position="181"/>
    </location>
</feature>
<dbReference type="AlphaFoldDB" id="A0A4R5WED4"/>
<evidence type="ECO:0000313" key="5">
    <source>
        <dbReference type="Proteomes" id="UP000294929"/>
    </source>
</evidence>
<feature type="compositionally biased region" description="Polar residues" evidence="1">
    <location>
        <begin position="125"/>
        <end position="150"/>
    </location>
</feature>
<evidence type="ECO:0000259" key="3">
    <source>
        <dbReference type="Pfam" id="PF06742"/>
    </source>
</evidence>
<dbReference type="GO" id="GO:0005975">
    <property type="term" value="P:carbohydrate metabolic process"/>
    <property type="evidence" value="ECO:0007669"/>
    <property type="project" value="UniProtKB-ARBA"/>
</dbReference>
<feature type="transmembrane region" description="Helical" evidence="2">
    <location>
        <begin position="21"/>
        <end position="39"/>
    </location>
</feature>
<gene>
    <name evidence="4" type="ORF">EUA03_15855</name>
</gene>
<comment type="caution">
    <text evidence="4">The sequence shown here is derived from an EMBL/GenBank/DDBJ whole genome shotgun (WGS) entry which is preliminary data.</text>
</comment>
<dbReference type="Pfam" id="PF06742">
    <property type="entry name" value="DUF1214"/>
    <property type="match status" value="1"/>
</dbReference>
<dbReference type="Gene3D" id="2.60.40.10">
    <property type="entry name" value="Immunoglobulins"/>
    <property type="match status" value="1"/>
</dbReference>
<keyword evidence="2" id="KW-0472">Membrane</keyword>
<dbReference type="InterPro" id="IPR013783">
    <property type="entry name" value="Ig-like_fold"/>
</dbReference>
<proteinExistence type="predicted"/>
<reference evidence="4 5" key="1">
    <citation type="submission" date="2019-01" db="EMBL/GenBank/DDBJ databases">
        <title>High-quality-draft genome sequences of five non-tuberculosis mycobacteriaceae isolated from a nosocomial environment.</title>
        <authorList>
            <person name="Tiago I."/>
            <person name="Alarico S."/>
            <person name="Pereira S.G."/>
            <person name="Coelho C."/>
            <person name="Maranha A."/>
            <person name="Empadinhas N."/>
        </authorList>
    </citation>
    <scope>NUCLEOTIDE SEQUENCE [LARGE SCALE GENOMIC DNA]</scope>
    <source>
        <strain evidence="4 5">24AIII</strain>
    </source>
</reference>
<evidence type="ECO:0000313" key="4">
    <source>
        <dbReference type="EMBL" id="TDK88288.1"/>
    </source>
</evidence>